<keyword evidence="3" id="KW-1185">Reference proteome</keyword>
<reference evidence="2 3" key="1">
    <citation type="submission" date="2024-03" db="EMBL/GenBank/DDBJ databases">
        <title>Complete genome of BD2.</title>
        <authorList>
            <person name="Cao G."/>
        </authorList>
    </citation>
    <scope>NUCLEOTIDE SEQUENCE [LARGE SCALE GENOMIC DNA]</scope>
    <source>
        <strain evidence="2 3">BD2</strain>
    </source>
</reference>
<sequence length="246" mass="26477">MRFLYGVVAFLMCSSQAFSEPSVKTSPVRGNEPLAYDVTVANTSWPGSKVSAPGDILQGSYGFKDSDGDSESNSRIQWVYSDGSLISGANGLTYKVVAQDVGRSISLQVTPYTDPAMTDPSQGLPASSEPISVNSTYIPYGIFRYDEVVAASNTAGKCESLGGRRLTPQELKKLYLTMTSANSIPSENTDLCDVWGWRLYMMCGAERFGNLYHTNTPGEVVQMRTGNTESIPLGEVAGNLVCIASE</sequence>
<gene>
    <name evidence="2" type="ORF">WG219_00770</name>
</gene>
<dbReference type="Gene3D" id="2.60.40.2700">
    <property type="match status" value="1"/>
</dbReference>
<proteinExistence type="predicted"/>
<evidence type="ECO:0000313" key="3">
    <source>
        <dbReference type="Proteomes" id="UP001476583"/>
    </source>
</evidence>
<keyword evidence="1" id="KW-0732">Signal</keyword>
<feature type="chain" id="PRO_5045506746" evidence="1">
    <location>
        <begin position="20"/>
        <end position="246"/>
    </location>
</feature>
<feature type="signal peptide" evidence="1">
    <location>
        <begin position="1"/>
        <end position="19"/>
    </location>
</feature>
<dbReference type="EMBL" id="CP148074">
    <property type="protein sequence ID" value="WXL26058.1"/>
    <property type="molecule type" value="Genomic_DNA"/>
</dbReference>
<dbReference type="Proteomes" id="UP001476583">
    <property type="component" value="Chromosome"/>
</dbReference>
<evidence type="ECO:0000256" key="1">
    <source>
        <dbReference type="SAM" id="SignalP"/>
    </source>
</evidence>
<organism evidence="2 3">
    <name type="scientific">Ectopseudomonas mendocina</name>
    <name type="common">Pseudomonas mendocina</name>
    <dbReference type="NCBI Taxonomy" id="300"/>
    <lineage>
        <taxon>Bacteria</taxon>
        <taxon>Pseudomonadati</taxon>
        <taxon>Pseudomonadota</taxon>
        <taxon>Gammaproteobacteria</taxon>
        <taxon>Pseudomonadales</taxon>
        <taxon>Pseudomonadaceae</taxon>
        <taxon>Ectopseudomonas</taxon>
    </lineage>
</organism>
<protein>
    <submittedName>
        <fullName evidence="2">Uncharacterized protein</fullName>
    </submittedName>
</protein>
<evidence type="ECO:0000313" key="2">
    <source>
        <dbReference type="EMBL" id="WXL26058.1"/>
    </source>
</evidence>
<name>A0ABZ2RJ19_ECTME</name>
<accession>A0ABZ2RJ19</accession>